<reference evidence="4" key="3">
    <citation type="journal article" date="2014" name="Nature">
        <title>Elephant shark genome provides unique insights into gnathostome evolution.</title>
        <authorList>
            <consortium name="International Elephant Shark Genome Sequencing Consortium"/>
            <person name="Venkatesh B."/>
            <person name="Lee A.P."/>
            <person name="Ravi V."/>
            <person name="Maurya A.K."/>
            <person name="Lian M.M."/>
            <person name="Swann J.B."/>
            <person name="Ohta Y."/>
            <person name="Flajnik M.F."/>
            <person name="Sutoh Y."/>
            <person name="Kasahara M."/>
            <person name="Hoon S."/>
            <person name="Gangu V."/>
            <person name="Roy S.W."/>
            <person name="Irimia M."/>
            <person name="Korzh V."/>
            <person name="Kondrychyn I."/>
            <person name="Lim Z.W."/>
            <person name="Tay B.H."/>
            <person name="Tohari S."/>
            <person name="Kong K.W."/>
            <person name="Ho S."/>
            <person name="Lorente-Galdos B."/>
            <person name="Quilez J."/>
            <person name="Marques-Bonet T."/>
            <person name="Raney B.J."/>
            <person name="Ingham P.W."/>
            <person name="Tay A."/>
            <person name="Hillier L.W."/>
            <person name="Minx P."/>
            <person name="Boehm T."/>
            <person name="Wilson R.K."/>
            <person name="Brenner S."/>
            <person name="Warren W.C."/>
        </authorList>
    </citation>
    <scope>NUCLEOTIDE SEQUENCE [LARGE SCALE GENOMIC DNA]</scope>
</reference>
<reference evidence="4" key="1">
    <citation type="journal article" date="2006" name="Science">
        <title>Ancient noncoding elements conserved in the human genome.</title>
        <authorList>
            <person name="Venkatesh B."/>
            <person name="Kirkness E.F."/>
            <person name="Loh Y.H."/>
            <person name="Halpern A.L."/>
            <person name="Lee A.P."/>
            <person name="Johnson J."/>
            <person name="Dandona N."/>
            <person name="Viswanathan L.D."/>
            <person name="Tay A."/>
            <person name="Venter J.C."/>
            <person name="Strausberg R.L."/>
            <person name="Brenner S."/>
        </authorList>
    </citation>
    <scope>NUCLEOTIDE SEQUENCE [LARGE SCALE GENOMIC DNA]</scope>
</reference>
<sequence>MALVEFALRSLLELLVLPISLLSWLGLWDPLYKRFFPVILNRCVVEYNQKMGKAKKELFANLPQLGSAKGLTILELGCGTGSNFEFFPQGSKLVCVDPNPHFESYLTRSKAQNKHLTFQRFLVAKGEDLSQVDSGSVDAVVCTLVLCTVTDTDKVLKEILRVLRPVSELSQLSTPSLPTLLPSLDAPPPWGEGSTVLSEMPSFG</sequence>
<dbReference type="Ensembl" id="ENSCMIT00000006007.1">
    <property type="protein sequence ID" value="ENSCMIP00000005812.1"/>
    <property type="gene ID" value="ENSCMIG00000003347.1"/>
</dbReference>
<organism evidence="3 4">
    <name type="scientific">Callorhinchus milii</name>
    <name type="common">Ghost shark</name>
    <dbReference type="NCBI Taxonomy" id="7868"/>
    <lineage>
        <taxon>Eukaryota</taxon>
        <taxon>Metazoa</taxon>
        <taxon>Chordata</taxon>
        <taxon>Craniata</taxon>
        <taxon>Vertebrata</taxon>
        <taxon>Chondrichthyes</taxon>
        <taxon>Holocephali</taxon>
        <taxon>Chimaeriformes</taxon>
        <taxon>Callorhinchidae</taxon>
        <taxon>Callorhinchus</taxon>
    </lineage>
</organism>
<evidence type="ECO:0000259" key="2">
    <source>
        <dbReference type="Pfam" id="PF08241"/>
    </source>
</evidence>
<dbReference type="Gene3D" id="3.40.50.150">
    <property type="entry name" value="Vaccinia Virus protein VP39"/>
    <property type="match status" value="1"/>
</dbReference>
<proteinExistence type="predicted"/>
<keyword evidence="4" id="KW-1185">Reference proteome</keyword>
<dbReference type="InterPro" id="IPR029063">
    <property type="entry name" value="SAM-dependent_MTases_sf"/>
</dbReference>
<name>A0A4W3GRZ0_CALMI</name>
<reference evidence="4" key="2">
    <citation type="journal article" date="2007" name="PLoS Biol.">
        <title>Survey sequencing and comparative analysis of the elephant shark (Callorhinchus milii) genome.</title>
        <authorList>
            <person name="Venkatesh B."/>
            <person name="Kirkness E.F."/>
            <person name="Loh Y.H."/>
            <person name="Halpern A.L."/>
            <person name="Lee A.P."/>
            <person name="Johnson J."/>
            <person name="Dandona N."/>
            <person name="Viswanathan L.D."/>
            <person name="Tay A."/>
            <person name="Venter J.C."/>
            <person name="Strausberg R.L."/>
            <person name="Brenner S."/>
        </authorList>
    </citation>
    <scope>NUCLEOTIDE SEQUENCE [LARGE SCALE GENOMIC DNA]</scope>
</reference>
<feature type="region of interest" description="Disordered" evidence="1">
    <location>
        <begin position="184"/>
        <end position="204"/>
    </location>
</feature>
<dbReference type="SUPFAM" id="SSF53335">
    <property type="entry name" value="S-adenosyl-L-methionine-dependent methyltransferases"/>
    <property type="match status" value="1"/>
</dbReference>
<dbReference type="OMA" id="RQMASKK"/>
<dbReference type="InParanoid" id="A0A4W3GRZ0"/>
<dbReference type="GeneTree" id="ENSGT00940000162340"/>
<reference evidence="3" key="5">
    <citation type="submission" date="2025-09" db="UniProtKB">
        <authorList>
            <consortium name="Ensembl"/>
        </authorList>
    </citation>
    <scope>IDENTIFICATION</scope>
</reference>
<dbReference type="Pfam" id="PF08241">
    <property type="entry name" value="Methyltransf_11"/>
    <property type="match status" value="1"/>
</dbReference>
<dbReference type="STRING" id="7868.ENSCMIP00000005812"/>
<dbReference type="Proteomes" id="UP000314986">
    <property type="component" value="Unassembled WGS sequence"/>
</dbReference>
<dbReference type="GO" id="GO:0008757">
    <property type="term" value="F:S-adenosylmethionine-dependent methyltransferase activity"/>
    <property type="evidence" value="ECO:0007669"/>
    <property type="project" value="InterPro"/>
</dbReference>
<evidence type="ECO:0000313" key="4">
    <source>
        <dbReference type="Proteomes" id="UP000314986"/>
    </source>
</evidence>
<accession>A0A4W3GRZ0</accession>
<dbReference type="FunCoup" id="A0A4W3GRZ0">
    <property type="interactions" value="62"/>
</dbReference>
<dbReference type="PANTHER" id="PTHR45036:SF1">
    <property type="entry name" value="METHYLTRANSFERASE LIKE 7A"/>
    <property type="match status" value="1"/>
</dbReference>
<protein>
    <submittedName>
        <fullName evidence="3">Thiol methyltransferase 1B</fullName>
    </submittedName>
</protein>
<reference evidence="3" key="4">
    <citation type="submission" date="2025-08" db="UniProtKB">
        <authorList>
            <consortium name="Ensembl"/>
        </authorList>
    </citation>
    <scope>IDENTIFICATION</scope>
</reference>
<feature type="domain" description="Methyltransferase type 11" evidence="2">
    <location>
        <begin position="74"/>
        <end position="165"/>
    </location>
</feature>
<dbReference type="PANTHER" id="PTHR45036">
    <property type="entry name" value="METHYLTRANSFERASE LIKE 7B"/>
    <property type="match status" value="1"/>
</dbReference>
<evidence type="ECO:0000256" key="1">
    <source>
        <dbReference type="SAM" id="MobiDB-lite"/>
    </source>
</evidence>
<dbReference type="CDD" id="cd02440">
    <property type="entry name" value="AdoMet_MTases"/>
    <property type="match status" value="1"/>
</dbReference>
<dbReference type="InterPro" id="IPR013216">
    <property type="entry name" value="Methyltransf_11"/>
</dbReference>
<evidence type="ECO:0000313" key="3">
    <source>
        <dbReference type="Ensembl" id="ENSCMIP00000005812.1"/>
    </source>
</evidence>
<dbReference type="AlphaFoldDB" id="A0A4W3GRZ0"/>
<dbReference type="InterPro" id="IPR052356">
    <property type="entry name" value="Thiol_S-MT"/>
</dbReference>